<proteinExistence type="predicted"/>
<sequence length="243" mass="26540">MSAHYGAFCTDHYVNLKLGLKLELAQGRETVLSLFERIRRQYPGMTEFRKYKDELALESPTQETPHRWVAVRSGSVRSGVVNPGESCEANRLHETVLEVSPYYLSISPLDVDFVEVLFGFDIAAGGNHDELVADTLFGGSLLAGLFEAGEGRAIDCQPVIGIALTDNTEAYFEVKTRAAAGRRGQGDEPISVYLTLRTHGPIDDLKELAGVFQGLVAHGEELVESLVLPILVNPIRNGIVPGM</sequence>
<dbReference type="EMBL" id="UOGK01000128">
    <property type="protein sequence ID" value="VAX38140.1"/>
    <property type="molecule type" value="Genomic_DNA"/>
</dbReference>
<reference evidence="1" key="1">
    <citation type="submission" date="2018-06" db="EMBL/GenBank/DDBJ databases">
        <authorList>
            <person name="Zhirakovskaya E."/>
        </authorList>
    </citation>
    <scope>NUCLEOTIDE SEQUENCE</scope>
</reference>
<protein>
    <submittedName>
        <fullName evidence="1">Uncharacterized protein</fullName>
    </submittedName>
</protein>
<organism evidence="1">
    <name type="scientific">hydrothermal vent metagenome</name>
    <dbReference type="NCBI Taxonomy" id="652676"/>
    <lineage>
        <taxon>unclassified sequences</taxon>
        <taxon>metagenomes</taxon>
        <taxon>ecological metagenomes</taxon>
    </lineage>
</organism>
<accession>A0A3B1DSQ4</accession>
<name>A0A3B1DSQ4_9ZZZZ</name>
<dbReference type="AlphaFoldDB" id="A0A3B1DSQ4"/>
<gene>
    <name evidence="1" type="ORF">MNBD_PLANCTO03-339</name>
</gene>
<evidence type="ECO:0000313" key="1">
    <source>
        <dbReference type="EMBL" id="VAX38140.1"/>
    </source>
</evidence>